<feature type="binding site" evidence="25">
    <location>
        <position position="313"/>
    </location>
    <ligand>
        <name>Mg(2+)</name>
        <dbReference type="ChEBI" id="CHEBI:18420"/>
        <label>2</label>
    </ligand>
</feature>
<evidence type="ECO:0000256" key="2">
    <source>
        <dbReference type="ARBA" id="ARBA00003921"/>
    </source>
</evidence>
<keyword evidence="11 26" id="KW-0067">ATP-binding</keyword>
<dbReference type="InterPro" id="IPR005905">
    <property type="entry name" value="D_ala_D_ala"/>
</dbReference>
<evidence type="ECO:0000256" key="18">
    <source>
        <dbReference type="ARBA" id="ARBA00060592"/>
    </source>
</evidence>
<dbReference type="InterPro" id="IPR011127">
    <property type="entry name" value="Dala_Dala_lig_N"/>
</dbReference>
<feature type="binding site" evidence="25">
    <location>
        <position position="297"/>
    </location>
    <ligand>
        <name>Mg(2+)</name>
        <dbReference type="ChEBI" id="CHEBI:18420"/>
        <label>1</label>
    </ligand>
</feature>
<keyword evidence="12 25" id="KW-0460">Magnesium</keyword>
<dbReference type="PIRSF" id="PIRSF039102">
    <property type="entry name" value="Ddl/VanB"/>
    <property type="match status" value="1"/>
</dbReference>
<evidence type="ECO:0000256" key="17">
    <source>
        <dbReference type="ARBA" id="ARBA00047614"/>
    </source>
</evidence>
<dbReference type="Gene3D" id="3.30.1490.20">
    <property type="entry name" value="ATP-grasp fold, A domain"/>
    <property type="match status" value="1"/>
</dbReference>
<dbReference type="PANTHER" id="PTHR23132:SF25">
    <property type="entry name" value="D-ALANINE--D-ALANINE LIGASE A"/>
    <property type="match status" value="1"/>
</dbReference>
<dbReference type="SUPFAM" id="SSF56059">
    <property type="entry name" value="Glutathione synthetase ATP-binding domain-like"/>
    <property type="match status" value="1"/>
</dbReference>
<evidence type="ECO:0000256" key="7">
    <source>
        <dbReference type="ARBA" id="ARBA00022490"/>
    </source>
</evidence>
<keyword evidence="15 25" id="KW-0464">Manganese</keyword>
<evidence type="ECO:0000256" key="23">
    <source>
        <dbReference type="PIRSR" id="PIRSR039102-1"/>
    </source>
</evidence>
<evidence type="ECO:0000256" key="21">
    <source>
        <dbReference type="ARBA" id="ARBA00077154"/>
    </source>
</evidence>
<dbReference type="InterPro" id="IPR016185">
    <property type="entry name" value="PreATP-grasp_dom_sf"/>
</dbReference>
<dbReference type="UniPathway" id="UPA00219"/>
<gene>
    <name evidence="22" type="primary">ddl</name>
    <name evidence="28" type="ORF">AVDCRST_MAG55-1416</name>
</gene>
<feature type="binding site" evidence="25">
    <location>
        <position position="311"/>
    </location>
    <ligand>
        <name>Mg(2+)</name>
        <dbReference type="ChEBI" id="CHEBI:18420"/>
        <label>1</label>
    </ligand>
</feature>
<keyword evidence="9 25" id="KW-0479">Metal-binding</keyword>
<keyword evidence="16 22" id="KW-0961">Cell wall biogenesis/degradation</keyword>
<accession>A0A6J4PD59</accession>
<protein>
    <recommendedName>
        <fullName evidence="19 22">D-alanine--D-alanine ligase</fullName>
        <ecNumber evidence="6 22">6.3.2.4</ecNumber>
    </recommendedName>
    <alternativeName>
        <fullName evidence="21 22">D-Ala-D-Ala ligase</fullName>
    </alternativeName>
    <alternativeName>
        <fullName evidence="20 22">D-alanylalanine synthetase</fullName>
    </alternativeName>
</protein>
<dbReference type="FunFam" id="3.30.470.20:FF:000008">
    <property type="entry name" value="D-alanine--D-alanine ligase"/>
    <property type="match status" value="1"/>
</dbReference>
<comment type="similarity">
    <text evidence="5 22">Belongs to the D-alanine--D-alanine ligase family.</text>
</comment>
<feature type="binding site" evidence="24">
    <location>
        <begin position="216"/>
        <end position="223"/>
    </location>
    <ligand>
        <name>ATP</name>
        <dbReference type="ChEBI" id="CHEBI:30616"/>
    </ligand>
</feature>
<feature type="active site" evidence="23">
    <location>
        <position position="322"/>
    </location>
</feature>
<evidence type="ECO:0000256" key="12">
    <source>
        <dbReference type="ARBA" id="ARBA00022842"/>
    </source>
</evidence>
<dbReference type="PROSITE" id="PS00843">
    <property type="entry name" value="DALA_DALA_LIGASE_1"/>
    <property type="match status" value="1"/>
</dbReference>
<evidence type="ECO:0000256" key="24">
    <source>
        <dbReference type="PIRSR" id="PIRSR039102-2"/>
    </source>
</evidence>
<comment type="catalytic activity">
    <reaction evidence="17 22">
        <text>2 D-alanine + ATP = D-alanyl-D-alanine + ADP + phosphate + H(+)</text>
        <dbReference type="Rhea" id="RHEA:11224"/>
        <dbReference type="ChEBI" id="CHEBI:15378"/>
        <dbReference type="ChEBI" id="CHEBI:30616"/>
        <dbReference type="ChEBI" id="CHEBI:43474"/>
        <dbReference type="ChEBI" id="CHEBI:57416"/>
        <dbReference type="ChEBI" id="CHEBI:57822"/>
        <dbReference type="ChEBI" id="CHEBI:456216"/>
        <dbReference type="EC" id="6.3.2.4"/>
    </reaction>
</comment>
<dbReference type="PROSITE" id="PS00844">
    <property type="entry name" value="DALA_DALA_LIGASE_2"/>
    <property type="match status" value="1"/>
</dbReference>
<evidence type="ECO:0000256" key="1">
    <source>
        <dbReference type="ARBA" id="ARBA00001936"/>
    </source>
</evidence>
<evidence type="ECO:0000313" key="28">
    <source>
        <dbReference type="EMBL" id="CAA9412666.1"/>
    </source>
</evidence>
<dbReference type="HAMAP" id="MF_00047">
    <property type="entry name" value="Dala_Dala_lig"/>
    <property type="match status" value="1"/>
</dbReference>
<dbReference type="PROSITE" id="PS50975">
    <property type="entry name" value="ATP_GRASP"/>
    <property type="match status" value="1"/>
</dbReference>
<evidence type="ECO:0000256" key="13">
    <source>
        <dbReference type="ARBA" id="ARBA00022960"/>
    </source>
</evidence>
<evidence type="ECO:0000256" key="3">
    <source>
        <dbReference type="ARBA" id="ARBA00004496"/>
    </source>
</evidence>
<dbReference type="GO" id="GO:0005524">
    <property type="term" value="F:ATP binding"/>
    <property type="evidence" value="ECO:0007669"/>
    <property type="project" value="UniProtKB-UniRule"/>
</dbReference>
<evidence type="ECO:0000256" key="10">
    <source>
        <dbReference type="ARBA" id="ARBA00022741"/>
    </source>
</evidence>
<evidence type="ECO:0000256" key="20">
    <source>
        <dbReference type="ARBA" id="ARBA00076288"/>
    </source>
</evidence>
<organism evidence="28">
    <name type="scientific">uncultured Rubrobacteraceae bacterium</name>
    <dbReference type="NCBI Taxonomy" id="349277"/>
    <lineage>
        <taxon>Bacteria</taxon>
        <taxon>Bacillati</taxon>
        <taxon>Actinomycetota</taxon>
        <taxon>Rubrobacteria</taxon>
        <taxon>Rubrobacterales</taxon>
        <taxon>Rubrobacteraceae</taxon>
        <taxon>environmental samples</taxon>
    </lineage>
</organism>
<keyword evidence="13 22" id="KW-0133">Cell shape</keyword>
<evidence type="ECO:0000256" key="15">
    <source>
        <dbReference type="ARBA" id="ARBA00023211"/>
    </source>
</evidence>
<comment type="cofactor">
    <cofactor evidence="1">
        <name>Mn(2+)</name>
        <dbReference type="ChEBI" id="CHEBI:29035"/>
    </cofactor>
</comment>
<dbReference type="GO" id="GO:0008360">
    <property type="term" value="P:regulation of cell shape"/>
    <property type="evidence" value="ECO:0007669"/>
    <property type="project" value="UniProtKB-KW"/>
</dbReference>
<keyword evidence="10 24" id="KW-0547">Nucleotide-binding</keyword>
<feature type="binding site" evidence="24">
    <location>
        <begin position="310"/>
        <end position="311"/>
    </location>
    <ligand>
        <name>ATP</name>
        <dbReference type="ChEBI" id="CHEBI:30616"/>
    </ligand>
</feature>
<comment type="pathway">
    <text evidence="18">Glycan biosynthesis.</text>
</comment>
<feature type="binding site" evidence="24">
    <location>
        <begin position="186"/>
        <end position="187"/>
    </location>
    <ligand>
        <name>ATP</name>
        <dbReference type="ChEBI" id="CHEBI:30616"/>
    </ligand>
</feature>
<dbReference type="Pfam" id="PF07478">
    <property type="entry name" value="Dala_Dala_lig_C"/>
    <property type="match status" value="1"/>
</dbReference>
<comment type="cofactor">
    <cofactor evidence="25">
        <name>Mg(2+)</name>
        <dbReference type="ChEBI" id="CHEBI:18420"/>
    </cofactor>
    <cofactor evidence="25">
        <name>Mn(2+)</name>
        <dbReference type="ChEBI" id="CHEBI:29035"/>
    </cofactor>
    <text evidence="25">Binds 2 magnesium or manganese ions per subunit.</text>
</comment>
<dbReference type="GO" id="GO:0009252">
    <property type="term" value="P:peptidoglycan biosynthetic process"/>
    <property type="evidence" value="ECO:0007669"/>
    <property type="project" value="UniProtKB-UniRule"/>
</dbReference>
<feature type="binding site" evidence="25">
    <location>
        <position position="311"/>
    </location>
    <ligand>
        <name>Mg(2+)</name>
        <dbReference type="ChEBI" id="CHEBI:18420"/>
        <label>2</label>
    </ligand>
</feature>
<evidence type="ECO:0000256" key="5">
    <source>
        <dbReference type="ARBA" id="ARBA00010871"/>
    </source>
</evidence>
<evidence type="ECO:0000259" key="27">
    <source>
        <dbReference type="PROSITE" id="PS50975"/>
    </source>
</evidence>
<keyword evidence="8 22" id="KW-0436">Ligase</keyword>
<dbReference type="FunFam" id="3.30.1490.20:FF:000007">
    <property type="entry name" value="D-alanine--D-alanine ligase"/>
    <property type="match status" value="1"/>
</dbReference>
<sequence length="351" mass="37802">MVRVMVVFGGRSGEHEVSLASARAITAALQKGGRHEILPVGITRSGRWIHSGDPMRELESNRKQLPDGSTLEVSGPPVTAGEKLPAGLGSVDVVFPVLHGPHGEDGTIQGMLELTGVPYVGSGVLGSALGMDKITMKKVFAHHGLPQVEWTGLTRKEWEGEPERQVEKIEDALGYPCFVKPANLGSSLGIRRSGDAEELRAALDAAAELDRRIIVERGVDAREIEVSVLGNEDPELSIPGEIFLQGEGFYDYEAKYVEGGMELGAPAEIPAETADEVRRVARAAFEAVDAAGMARVDFFLERGTDRLLLNEINTIPGFTPTSVYAALWAASGLPYEELLERLIGLAFERHG</sequence>
<evidence type="ECO:0000256" key="6">
    <source>
        <dbReference type="ARBA" id="ARBA00012216"/>
    </source>
</evidence>
<feature type="binding site" evidence="24">
    <location>
        <position position="133"/>
    </location>
    <ligand>
        <name>ATP</name>
        <dbReference type="ChEBI" id="CHEBI:30616"/>
    </ligand>
</feature>
<feature type="domain" description="ATP-grasp" evidence="27">
    <location>
        <begin position="137"/>
        <end position="344"/>
    </location>
</feature>
<dbReference type="PANTHER" id="PTHR23132">
    <property type="entry name" value="D-ALANINE--D-ALANINE LIGASE"/>
    <property type="match status" value="1"/>
</dbReference>
<evidence type="ECO:0000256" key="22">
    <source>
        <dbReference type="HAMAP-Rule" id="MF_00047"/>
    </source>
</evidence>
<evidence type="ECO:0000256" key="14">
    <source>
        <dbReference type="ARBA" id="ARBA00022984"/>
    </source>
</evidence>
<name>A0A6J4PD59_9ACTN</name>
<dbReference type="Pfam" id="PF01820">
    <property type="entry name" value="Dala_Dala_lig_N"/>
    <property type="match status" value="1"/>
</dbReference>
<dbReference type="SUPFAM" id="SSF52440">
    <property type="entry name" value="PreATP-grasp domain"/>
    <property type="match status" value="1"/>
</dbReference>
<evidence type="ECO:0000256" key="4">
    <source>
        <dbReference type="ARBA" id="ARBA00004752"/>
    </source>
</evidence>
<evidence type="ECO:0000256" key="11">
    <source>
        <dbReference type="ARBA" id="ARBA00022840"/>
    </source>
</evidence>
<dbReference type="InterPro" id="IPR011095">
    <property type="entry name" value="Dala_Dala_lig_C"/>
</dbReference>
<evidence type="ECO:0000256" key="16">
    <source>
        <dbReference type="ARBA" id="ARBA00023316"/>
    </source>
</evidence>
<dbReference type="InterPro" id="IPR011761">
    <property type="entry name" value="ATP-grasp"/>
</dbReference>
<keyword evidence="7 22" id="KW-0963">Cytoplasm</keyword>
<dbReference type="Gene3D" id="3.30.470.20">
    <property type="entry name" value="ATP-grasp fold, B domain"/>
    <property type="match status" value="1"/>
</dbReference>
<dbReference type="AlphaFoldDB" id="A0A6J4PD59"/>
<dbReference type="NCBIfam" id="TIGR01205">
    <property type="entry name" value="D_ala_D_alaTIGR"/>
    <property type="match status" value="1"/>
</dbReference>
<dbReference type="GO" id="GO:0046872">
    <property type="term" value="F:metal ion binding"/>
    <property type="evidence" value="ECO:0007669"/>
    <property type="project" value="UniProtKB-KW"/>
</dbReference>
<proteinExistence type="inferred from homology"/>
<feature type="active site" evidence="23">
    <location>
        <position position="14"/>
    </location>
</feature>
<evidence type="ECO:0000256" key="8">
    <source>
        <dbReference type="ARBA" id="ARBA00022598"/>
    </source>
</evidence>
<dbReference type="GO" id="GO:0005829">
    <property type="term" value="C:cytosol"/>
    <property type="evidence" value="ECO:0007669"/>
    <property type="project" value="TreeGrafter"/>
</dbReference>
<dbReference type="Gene3D" id="3.40.50.20">
    <property type="match status" value="1"/>
</dbReference>
<dbReference type="InterPro" id="IPR013815">
    <property type="entry name" value="ATP_grasp_subdomain_1"/>
</dbReference>
<evidence type="ECO:0000256" key="19">
    <source>
        <dbReference type="ARBA" id="ARBA00068427"/>
    </source>
</evidence>
<dbReference type="InterPro" id="IPR000291">
    <property type="entry name" value="D-Ala_lig_Van_CS"/>
</dbReference>
<dbReference type="EMBL" id="CADCUZ010000059">
    <property type="protein sequence ID" value="CAA9412666.1"/>
    <property type="molecule type" value="Genomic_DNA"/>
</dbReference>
<evidence type="ECO:0000256" key="25">
    <source>
        <dbReference type="PIRSR" id="PIRSR039102-3"/>
    </source>
</evidence>
<comment type="function">
    <text evidence="2 22">Cell wall formation.</text>
</comment>
<keyword evidence="14 22" id="KW-0573">Peptidoglycan synthesis</keyword>
<comment type="pathway">
    <text evidence="4 22">Cell wall biogenesis; peptidoglycan biosynthesis.</text>
</comment>
<evidence type="ECO:0000256" key="9">
    <source>
        <dbReference type="ARBA" id="ARBA00022723"/>
    </source>
</evidence>
<dbReference type="GO" id="GO:0071555">
    <property type="term" value="P:cell wall organization"/>
    <property type="evidence" value="ECO:0007669"/>
    <property type="project" value="UniProtKB-KW"/>
</dbReference>
<dbReference type="GO" id="GO:0008716">
    <property type="term" value="F:D-alanine-D-alanine ligase activity"/>
    <property type="evidence" value="ECO:0007669"/>
    <property type="project" value="UniProtKB-UniRule"/>
</dbReference>
<feature type="active site" evidence="23">
    <location>
        <position position="186"/>
    </location>
</feature>
<feature type="binding site" evidence="24">
    <location>
        <begin position="178"/>
        <end position="180"/>
    </location>
    <ligand>
        <name>ATP</name>
        <dbReference type="ChEBI" id="CHEBI:30616"/>
    </ligand>
</feature>
<dbReference type="EC" id="6.3.2.4" evidence="6 22"/>
<comment type="subcellular location">
    <subcellularLocation>
        <location evidence="3 22">Cytoplasm</location>
    </subcellularLocation>
</comment>
<dbReference type="NCBIfam" id="NF002528">
    <property type="entry name" value="PRK01966.1-4"/>
    <property type="match status" value="1"/>
</dbReference>
<reference evidence="28" key="1">
    <citation type="submission" date="2020-02" db="EMBL/GenBank/DDBJ databases">
        <authorList>
            <person name="Meier V. D."/>
        </authorList>
    </citation>
    <scope>NUCLEOTIDE SEQUENCE</scope>
    <source>
        <strain evidence="28">AVDCRST_MAG55</strain>
    </source>
</reference>
<evidence type="ECO:0000256" key="26">
    <source>
        <dbReference type="PROSITE-ProRule" id="PRU00409"/>
    </source>
</evidence>